<dbReference type="OrthoDB" id="5860814at2"/>
<dbReference type="InterPro" id="IPR025391">
    <property type="entry name" value="DUF4123"/>
</dbReference>
<protein>
    <submittedName>
        <fullName evidence="2">DUF4123 domain-containing protein</fullName>
    </submittedName>
</protein>
<organism evidence="2 3">
    <name type="scientific">Shewanella hanedai</name>
    <name type="common">Alteromonas hanedai</name>
    <dbReference type="NCBI Taxonomy" id="25"/>
    <lineage>
        <taxon>Bacteria</taxon>
        <taxon>Pseudomonadati</taxon>
        <taxon>Pseudomonadota</taxon>
        <taxon>Gammaproteobacteria</taxon>
        <taxon>Alteromonadales</taxon>
        <taxon>Shewanellaceae</taxon>
        <taxon>Shewanella</taxon>
    </lineage>
</organism>
<comment type="caution">
    <text evidence="2">The sequence shown here is derived from an EMBL/GenBank/DDBJ whole genome shotgun (WGS) entry which is preliminary data.</text>
</comment>
<keyword evidence="3" id="KW-1185">Reference proteome</keyword>
<dbReference type="EMBL" id="VKGK01000020">
    <property type="protein sequence ID" value="TRY13336.1"/>
    <property type="molecule type" value="Genomic_DNA"/>
</dbReference>
<sequence length="308" mass="35291">MTAKKNSNLQVAPIDSALWLSSIAEGGCFILAESAINDEVPSLAESINGFPLDYCRLYWDETGRIHASISPYLIHVTEDNWPRLKDKICQQPNWGIGIQLEWYMNAYTPAQQLTELLSHLREWTWLEAENGESRLLRLSDWSVLSTLMEASTDSEVSAIFGPIAKFVSVEGERVNLMTRSIKEKSDITPRTPQVLSEHRWQALNLMEESDQHLAYKEHLKEHHKETLNWSDEYFDNFVSQQTRSANEQGFTNRQDTVKFLSLSLIFGDTFVTQEWAGKVLKAKQEGTKTKMEKLYQAALDELDKEVSV</sequence>
<evidence type="ECO:0000259" key="1">
    <source>
        <dbReference type="Pfam" id="PF13503"/>
    </source>
</evidence>
<feature type="domain" description="DUF4123" evidence="1">
    <location>
        <begin position="28"/>
        <end position="157"/>
    </location>
</feature>
<gene>
    <name evidence="2" type="ORF">FN961_15935</name>
</gene>
<evidence type="ECO:0000313" key="3">
    <source>
        <dbReference type="Proteomes" id="UP000318126"/>
    </source>
</evidence>
<name>A0A553JLL7_SHEHA</name>
<dbReference type="Proteomes" id="UP000318126">
    <property type="component" value="Unassembled WGS sequence"/>
</dbReference>
<reference evidence="3" key="1">
    <citation type="submission" date="2019-07" db="EMBL/GenBank/DDBJ databases">
        <title>Shewanella sp. YLB-08 draft genomic sequence.</title>
        <authorList>
            <person name="Yu L."/>
        </authorList>
    </citation>
    <scope>NUCLEOTIDE SEQUENCE [LARGE SCALE GENOMIC DNA]</scope>
    <source>
        <strain evidence="3">JCM 20706</strain>
    </source>
</reference>
<accession>A0A553JLL7</accession>
<dbReference type="AlphaFoldDB" id="A0A553JLL7"/>
<proteinExistence type="predicted"/>
<evidence type="ECO:0000313" key="2">
    <source>
        <dbReference type="EMBL" id="TRY13336.1"/>
    </source>
</evidence>
<dbReference type="Pfam" id="PF13503">
    <property type="entry name" value="DUF4123"/>
    <property type="match status" value="1"/>
</dbReference>
<dbReference type="RefSeq" id="WP_144041174.1">
    <property type="nucleotide sequence ID" value="NZ_BMPL01000044.1"/>
</dbReference>